<sequence>MSRNIKVNILSGFTLVELLVSVAIIGIISMISIQMLYDGVTLRSKQYSLETSSESVRVFLKQISKAIVESKDVEVPTSDKILITGENICQTFSYDGEGKKILYSKVESAECAEIGSQPIMDPEIEIIDLSFSPIGDSLSVVNIEIEGVYKDSLGEHPINYKTSVSPRMTE</sequence>
<dbReference type="SUPFAM" id="SSF54523">
    <property type="entry name" value="Pili subunits"/>
    <property type="match status" value="1"/>
</dbReference>
<organism evidence="2 3">
    <name type="scientific">Candidatus Woesebacteria bacterium GW2011_GWB1_38_5</name>
    <dbReference type="NCBI Taxonomy" id="1618568"/>
    <lineage>
        <taxon>Bacteria</taxon>
        <taxon>Candidatus Woeseibacteriota</taxon>
    </lineage>
</organism>
<dbReference type="NCBIfam" id="TIGR02532">
    <property type="entry name" value="IV_pilin_GFxxxE"/>
    <property type="match status" value="1"/>
</dbReference>
<dbReference type="EMBL" id="LBUY01000019">
    <property type="protein sequence ID" value="KKQ74775.1"/>
    <property type="molecule type" value="Genomic_DNA"/>
</dbReference>
<feature type="transmembrane region" description="Helical" evidence="1">
    <location>
        <begin position="12"/>
        <end position="37"/>
    </location>
</feature>
<dbReference type="Proteomes" id="UP000034738">
    <property type="component" value="Unassembled WGS sequence"/>
</dbReference>
<keyword evidence="1" id="KW-0812">Transmembrane</keyword>
<keyword evidence="1" id="KW-0472">Membrane</keyword>
<reference evidence="2 3" key="1">
    <citation type="journal article" date="2015" name="Nature">
        <title>rRNA introns, odd ribosomes, and small enigmatic genomes across a large radiation of phyla.</title>
        <authorList>
            <person name="Brown C.T."/>
            <person name="Hug L.A."/>
            <person name="Thomas B.C."/>
            <person name="Sharon I."/>
            <person name="Castelle C.J."/>
            <person name="Singh A."/>
            <person name="Wilkins M.J."/>
            <person name="Williams K.H."/>
            <person name="Banfield J.F."/>
        </authorList>
    </citation>
    <scope>NUCLEOTIDE SEQUENCE [LARGE SCALE GENOMIC DNA]</scope>
</reference>
<dbReference type="PROSITE" id="PS00409">
    <property type="entry name" value="PROKAR_NTER_METHYL"/>
    <property type="match status" value="1"/>
</dbReference>
<evidence type="ECO:0008006" key="4">
    <source>
        <dbReference type="Google" id="ProtNLM"/>
    </source>
</evidence>
<comment type="caution">
    <text evidence="2">The sequence shown here is derived from an EMBL/GenBank/DDBJ whole genome shotgun (WGS) entry which is preliminary data.</text>
</comment>
<protein>
    <recommendedName>
        <fullName evidence="4">Prepilin-type N-terminal cleavage/methylation domain-containing protein</fullName>
    </recommendedName>
</protein>
<dbReference type="InterPro" id="IPR045584">
    <property type="entry name" value="Pilin-like"/>
</dbReference>
<keyword evidence="1" id="KW-1133">Transmembrane helix</keyword>
<evidence type="ECO:0000313" key="2">
    <source>
        <dbReference type="EMBL" id="KKQ74775.1"/>
    </source>
</evidence>
<dbReference type="InterPro" id="IPR012902">
    <property type="entry name" value="N_methyl_site"/>
</dbReference>
<dbReference type="Gene3D" id="3.30.700.10">
    <property type="entry name" value="Glycoprotein, Type 4 Pilin"/>
    <property type="match status" value="1"/>
</dbReference>
<proteinExistence type="predicted"/>
<evidence type="ECO:0000313" key="3">
    <source>
        <dbReference type="Proteomes" id="UP000034738"/>
    </source>
</evidence>
<evidence type="ECO:0000256" key="1">
    <source>
        <dbReference type="SAM" id="Phobius"/>
    </source>
</evidence>
<gene>
    <name evidence="2" type="ORF">US95_C0019G0008</name>
</gene>
<accession>A0A0G0KH00</accession>
<name>A0A0G0KH00_9BACT</name>
<dbReference type="Pfam" id="PF07963">
    <property type="entry name" value="N_methyl"/>
    <property type="match status" value="1"/>
</dbReference>
<dbReference type="AlphaFoldDB" id="A0A0G0KH00"/>